<dbReference type="InterPro" id="IPR039426">
    <property type="entry name" value="TonB-dep_rcpt-like"/>
</dbReference>
<dbReference type="InterPro" id="IPR008969">
    <property type="entry name" value="CarboxyPept-like_regulatory"/>
</dbReference>
<dbReference type="SUPFAM" id="SSF56935">
    <property type="entry name" value="Porins"/>
    <property type="match status" value="1"/>
</dbReference>
<evidence type="ECO:0000256" key="3">
    <source>
        <dbReference type="ARBA" id="ARBA00022452"/>
    </source>
</evidence>
<dbReference type="SUPFAM" id="SSF49464">
    <property type="entry name" value="Carboxypeptidase regulatory domain-like"/>
    <property type="match status" value="1"/>
</dbReference>
<dbReference type="Proteomes" id="UP000659124">
    <property type="component" value="Unassembled WGS sequence"/>
</dbReference>
<keyword evidence="10" id="KW-1185">Reference proteome</keyword>
<evidence type="ECO:0000256" key="6">
    <source>
        <dbReference type="ARBA" id="ARBA00023237"/>
    </source>
</evidence>
<evidence type="ECO:0000256" key="5">
    <source>
        <dbReference type="ARBA" id="ARBA00023136"/>
    </source>
</evidence>
<comment type="caution">
    <text evidence="9">The sequence shown here is derived from an EMBL/GenBank/DDBJ whole genome shotgun (WGS) entry which is preliminary data.</text>
</comment>
<evidence type="ECO:0000313" key="10">
    <source>
        <dbReference type="Proteomes" id="UP000659124"/>
    </source>
</evidence>
<proteinExistence type="inferred from homology"/>
<evidence type="ECO:0000256" key="1">
    <source>
        <dbReference type="ARBA" id="ARBA00004571"/>
    </source>
</evidence>
<comment type="similarity">
    <text evidence="7">Belongs to the TonB-dependent receptor family.</text>
</comment>
<dbReference type="EMBL" id="JACVFC010000005">
    <property type="protein sequence ID" value="MBC9934192.1"/>
    <property type="molecule type" value="Genomic_DNA"/>
</dbReference>
<reference evidence="9 10" key="1">
    <citation type="submission" date="2020-09" db="EMBL/GenBank/DDBJ databases">
        <title>Genome sequences of type strains of Chitinophaga qingshengii and Chitinophaga varians.</title>
        <authorList>
            <person name="Kittiwongwattana C."/>
        </authorList>
    </citation>
    <scope>NUCLEOTIDE SEQUENCE [LARGE SCALE GENOMIC DNA]</scope>
    <source>
        <strain evidence="9 10">JCM 30026</strain>
    </source>
</reference>
<dbReference type="RefSeq" id="WP_188091310.1">
    <property type="nucleotide sequence ID" value="NZ_JACVFC010000005.1"/>
</dbReference>
<dbReference type="InterPro" id="IPR023996">
    <property type="entry name" value="TonB-dep_OMP_SusC/RagA"/>
</dbReference>
<dbReference type="InterPro" id="IPR012910">
    <property type="entry name" value="Plug_dom"/>
</dbReference>
<protein>
    <submittedName>
        <fullName evidence="9">SusC/RagA family TonB-linked outer membrane protein</fullName>
    </submittedName>
</protein>
<dbReference type="NCBIfam" id="TIGR04056">
    <property type="entry name" value="OMP_RagA_SusC"/>
    <property type="match status" value="1"/>
</dbReference>
<feature type="domain" description="TonB-dependent receptor plug" evidence="8">
    <location>
        <begin position="245"/>
        <end position="335"/>
    </location>
</feature>
<keyword evidence="3 7" id="KW-1134">Transmembrane beta strand</keyword>
<keyword evidence="6 7" id="KW-0998">Cell outer membrane</keyword>
<keyword evidence="2 7" id="KW-0813">Transport</keyword>
<evidence type="ECO:0000259" key="8">
    <source>
        <dbReference type="Pfam" id="PF07715"/>
    </source>
</evidence>
<evidence type="ECO:0000313" key="9">
    <source>
        <dbReference type="EMBL" id="MBC9934192.1"/>
    </source>
</evidence>
<dbReference type="Pfam" id="PF13715">
    <property type="entry name" value="CarbopepD_reg_2"/>
    <property type="match status" value="1"/>
</dbReference>
<gene>
    <name evidence="9" type="ORF">ICL07_27645</name>
</gene>
<evidence type="ECO:0000256" key="2">
    <source>
        <dbReference type="ARBA" id="ARBA00022448"/>
    </source>
</evidence>
<evidence type="ECO:0000256" key="4">
    <source>
        <dbReference type="ARBA" id="ARBA00022692"/>
    </source>
</evidence>
<dbReference type="PROSITE" id="PS52016">
    <property type="entry name" value="TONB_DEPENDENT_REC_3"/>
    <property type="match status" value="1"/>
</dbReference>
<dbReference type="InterPro" id="IPR037066">
    <property type="entry name" value="Plug_dom_sf"/>
</dbReference>
<sequence>MEVNYTNAHTGKTSYKTLFILLLMTTLLHLSQVLRAQTVTVKGTKLSLERVLTDVEKQTGYTIVANYELIKKAAPVSITADKMPLERFLATVLKEQGLDYFIRSKTITITLKGTDYPPASGPAVVTSVPDVTGVITDSTGKPLPGATVAVVGKAGFAPTDNNGRFKIQAAAGETLAATFVGYQPVQVKITSANQPIEVRMKPVVSQLNEYVVEVNTGYQKLKKTQLTGAFATVDRKSYLQSVPVTGNIVENMEGRISGLVLNTNQTGVTDPNNASPFTIRGVSTFQAVKKPLIVLNGYPTEISIESLNPYEIESITVLKDAAAAAIYGVRASNGVVVINTLKGVDSKPQFHLTAAMSVKPRPDYNKLNLETGKGFVDFEVARATNTMKLDGAMSRKKIDAANGTYTPVYGIADDLYNGLITKEQADKLLETYASYDNTADYKRLFLQNQLLRTIDFSVNGGNRQANYFLGFNRVDNQRGQRYSAFDKTSINYRGAFEFMKIFTLDVQSVFSTINDKSVPIPEYTSFRPYQHFLDDAGNPLSAMLSPSDPNILGFGGQYGTISAKRNADNIAMGLYDNLYYPYQEMFESSNHLKQNIYRLQGNLRARVMPGLQLELGGVYERQQGTLTNWSSENAYQTRLMLNYFAARNPNSSKPLFRIPQGGINKVTESLINTYTIRAQASYNKLLNDRHDLSFLLGGEARRLTTSSRLNTAFGYDGNTLSIKPVDLTLIGNRALTADYGNVLAPTFAYPYDFSQFNQYFNETWQDDRFISGYANGAYTYDERYTVTGSLRIDQSNLFGNDPRFRYTPLWSGGVSWNMHREKFIAQLSWIDELKWRASAGYNGNIIKLSGPYTILGAFINTMTPNTMVGYSIKTLRNNQLRWEKTLNYNIGLDFALWQRRVYGSVDYYIKKGTDIFSALAIDATKGAANALVNNASIRNRGLDINLNSINIQNKNFRWQTQVTGSFNNSEVLKVANQFDGSYNYARTALPENMVGYPISAVFGHNYLGLNEKGQPTVQGEDGKPVVLSNSPRVDIPFSALKYMGVNDPRYVLGLNNRFDIGQVNFSFLLMYYGGNIARIAPPIVGDERPQAGIHNYWKKPGDEQYTMIPGMSPPYGTPGYFTVRYGYEYAQQYYRKMDFIVLRNITLGWDIGEKLAKRMRLISPRLAMQVQNPFKYVFSGNDVDPETMNYVTGNRGLPIVPAYTFSLNVNF</sequence>
<keyword evidence="4 7" id="KW-0812">Transmembrane</keyword>
<dbReference type="Gene3D" id="2.40.170.20">
    <property type="entry name" value="TonB-dependent receptor, beta-barrel domain"/>
    <property type="match status" value="1"/>
</dbReference>
<keyword evidence="5 7" id="KW-0472">Membrane</keyword>
<dbReference type="Pfam" id="PF07715">
    <property type="entry name" value="Plug"/>
    <property type="match status" value="1"/>
</dbReference>
<dbReference type="Gene3D" id="2.60.40.1120">
    <property type="entry name" value="Carboxypeptidase-like, regulatory domain"/>
    <property type="match status" value="1"/>
</dbReference>
<dbReference type="InterPro" id="IPR023997">
    <property type="entry name" value="TonB-dep_OMP_SusC/RagA_CS"/>
</dbReference>
<dbReference type="Gene3D" id="2.170.130.10">
    <property type="entry name" value="TonB-dependent receptor, plug domain"/>
    <property type="match status" value="1"/>
</dbReference>
<evidence type="ECO:0000256" key="7">
    <source>
        <dbReference type="PROSITE-ProRule" id="PRU01360"/>
    </source>
</evidence>
<dbReference type="NCBIfam" id="TIGR04057">
    <property type="entry name" value="SusC_RagA_signa"/>
    <property type="match status" value="1"/>
</dbReference>
<comment type="subcellular location">
    <subcellularLocation>
        <location evidence="1 7">Cell outer membrane</location>
        <topology evidence="1 7">Multi-pass membrane protein</topology>
    </subcellularLocation>
</comment>
<name>A0ABR7TUM5_9BACT</name>
<dbReference type="InterPro" id="IPR036942">
    <property type="entry name" value="Beta-barrel_TonB_sf"/>
</dbReference>
<accession>A0ABR7TUM5</accession>
<organism evidence="9 10">
    <name type="scientific">Chitinophaga qingshengii</name>
    <dbReference type="NCBI Taxonomy" id="1569794"/>
    <lineage>
        <taxon>Bacteria</taxon>
        <taxon>Pseudomonadati</taxon>
        <taxon>Bacteroidota</taxon>
        <taxon>Chitinophagia</taxon>
        <taxon>Chitinophagales</taxon>
        <taxon>Chitinophagaceae</taxon>
        <taxon>Chitinophaga</taxon>
    </lineage>
</organism>